<sequence>METRSRSILKAVTWRAGGTVVTCAVAWALTGNLDLAARIGLLDTGVKIGAFYFHERLWNHLRFGRAEPPEYQI</sequence>
<accession>A0AAW6TZD3</accession>
<feature type="domain" description="DUF2061" evidence="1">
    <location>
        <begin position="8"/>
        <end position="59"/>
    </location>
</feature>
<dbReference type="Pfam" id="PF09834">
    <property type="entry name" value="DUF2061"/>
    <property type="match status" value="1"/>
</dbReference>
<dbReference type="AlphaFoldDB" id="A0AAW6TZD3"/>
<dbReference type="EMBL" id="JASCXX010000006">
    <property type="protein sequence ID" value="MDI6448771.1"/>
    <property type="molecule type" value="Genomic_DNA"/>
</dbReference>
<organism evidence="2 3">
    <name type="scientific">Anaerobaca lacustris</name>
    <dbReference type="NCBI Taxonomy" id="3044600"/>
    <lineage>
        <taxon>Bacteria</taxon>
        <taxon>Pseudomonadati</taxon>
        <taxon>Planctomycetota</taxon>
        <taxon>Phycisphaerae</taxon>
        <taxon>Sedimentisphaerales</taxon>
        <taxon>Anaerobacaceae</taxon>
        <taxon>Anaerobaca</taxon>
    </lineage>
</organism>
<evidence type="ECO:0000313" key="3">
    <source>
        <dbReference type="Proteomes" id="UP001431776"/>
    </source>
</evidence>
<name>A0AAW6TZD3_9BACT</name>
<dbReference type="Proteomes" id="UP001431776">
    <property type="component" value="Unassembled WGS sequence"/>
</dbReference>
<evidence type="ECO:0000313" key="2">
    <source>
        <dbReference type="EMBL" id="MDI6448771.1"/>
    </source>
</evidence>
<protein>
    <submittedName>
        <fullName evidence="2">DUF2061 domain-containing protein</fullName>
    </submittedName>
</protein>
<dbReference type="RefSeq" id="WP_349244180.1">
    <property type="nucleotide sequence ID" value="NZ_JASCXX010000006.1"/>
</dbReference>
<reference evidence="2" key="1">
    <citation type="submission" date="2023-05" db="EMBL/GenBank/DDBJ databases">
        <title>Anaerotaeda fermentans gen. nov., sp. nov., a novel anaerobic planctomycete of the new family within the order Sedimentisphaerales isolated from Taman Peninsula, Russia.</title>
        <authorList>
            <person name="Khomyakova M.A."/>
            <person name="Merkel A.Y."/>
            <person name="Slobodkin A.I."/>
        </authorList>
    </citation>
    <scope>NUCLEOTIDE SEQUENCE</scope>
    <source>
        <strain evidence="2">M17dextr</strain>
    </source>
</reference>
<comment type="caution">
    <text evidence="2">The sequence shown here is derived from an EMBL/GenBank/DDBJ whole genome shotgun (WGS) entry which is preliminary data.</text>
</comment>
<evidence type="ECO:0000259" key="1">
    <source>
        <dbReference type="Pfam" id="PF09834"/>
    </source>
</evidence>
<dbReference type="InterPro" id="IPR018638">
    <property type="entry name" value="DUF2061_membrane"/>
</dbReference>
<gene>
    <name evidence="2" type="ORF">QJ522_06915</name>
</gene>
<keyword evidence="3" id="KW-1185">Reference proteome</keyword>
<proteinExistence type="predicted"/>